<dbReference type="Proteomes" id="UP001270362">
    <property type="component" value="Unassembled WGS sequence"/>
</dbReference>
<dbReference type="AlphaFoldDB" id="A0AAE0XB39"/>
<accession>A0AAE0XB39</accession>
<organism evidence="2 3">
    <name type="scientific">Podospora appendiculata</name>
    <dbReference type="NCBI Taxonomy" id="314037"/>
    <lineage>
        <taxon>Eukaryota</taxon>
        <taxon>Fungi</taxon>
        <taxon>Dikarya</taxon>
        <taxon>Ascomycota</taxon>
        <taxon>Pezizomycotina</taxon>
        <taxon>Sordariomycetes</taxon>
        <taxon>Sordariomycetidae</taxon>
        <taxon>Sordariales</taxon>
        <taxon>Podosporaceae</taxon>
        <taxon>Podospora</taxon>
    </lineage>
</organism>
<feature type="compositionally biased region" description="Polar residues" evidence="1">
    <location>
        <begin position="522"/>
        <end position="540"/>
    </location>
</feature>
<keyword evidence="3" id="KW-1185">Reference proteome</keyword>
<reference evidence="2" key="1">
    <citation type="journal article" date="2023" name="Mol. Phylogenet. Evol.">
        <title>Genome-scale phylogeny and comparative genomics of the fungal order Sordariales.</title>
        <authorList>
            <person name="Hensen N."/>
            <person name="Bonometti L."/>
            <person name="Westerberg I."/>
            <person name="Brannstrom I.O."/>
            <person name="Guillou S."/>
            <person name="Cros-Aarteil S."/>
            <person name="Calhoun S."/>
            <person name="Haridas S."/>
            <person name="Kuo A."/>
            <person name="Mondo S."/>
            <person name="Pangilinan J."/>
            <person name="Riley R."/>
            <person name="LaButti K."/>
            <person name="Andreopoulos B."/>
            <person name="Lipzen A."/>
            <person name="Chen C."/>
            <person name="Yan M."/>
            <person name="Daum C."/>
            <person name="Ng V."/>
            <person name="Clum A."/>
            <person name="Steindorff A."/>
            <person name="Ohm R.A."/>
            <person name="Martin F."/>
            <person name="Silar P."/>
            <person name="Natvig D.O."/>
            <person name="Lalanne C."/>
            <person name="Gautier V."/>
            <person name="Ament-Velasquez S.L."/>
            <person name="Kruys A."/>
            <person name="Hutchinson M.I."/>
            <person name="Powell A.J."/>
            <person name="Barry K."/>
            <person name="Miller A.N."/>
            <person name="Grigoriev I.V."/>
            <person name="Debuchy R."/>
            <person name="Gladieux P."/>
            <person name="Hiltunen Thoren M."/>
            <person name="Johannesson H."/>
        </authorList>
    </citation>
    <scope>NUCLEOTIDE SEQUENCE</scope>
    <source>
        <strain evidence="2">CBS 314.62</strain>
    </source>
</reference>
<protein>
    <submittedName>
        <fullName evidence="2">Uncharacterized protein</fullName>
    </submittedName>
</protein>
<comment type="caution">
    <text evidence="2">The sequence shown here is derived from an EMBL/GenBank/DDBJ whole genome shotgun (WGS) entry which is preliminary data.</text>
</comment>
<evidence type="ECO:0000313" key="3">
    <source>
        <dbReference type="Proteomes" id="UP001270362"/>
    </source>
</evidence>
<reference evidence="2" key="2">
    <citation type="submission" date="2023-06" db="EMBL/GenBank/DDBJ databases">
        <authorList>
            <consortium name="Lawrence Berkeley National Laboratory"/>
            <person name="Haridas S."/>
            <person name="Hensen N."/>
            <person name="Bonometti L."/>
            <person name="Westerberg I."/>
            <person name="Brannstrom I.O."/>
            <person name="Guillou S."/>
            <person name="Cros-Aarteil S."/>
            <person name="Calhoun S."/>
            <person name="Kuo A."/>
            <person name="Mondo S."/>
            <person name="Pangilinan J."/>
            <person name="Riley R."/>
            <person name="Labutti K."/>
            <person name="Andreopoulos B."/>
            <person name="Lipzen A."/>
            <person name="Chen C."/>
            <person name="Yanf M."/>
            <person name="Daum C."/>
            <person name="Ng V."/>
            <person name="Clum A."/>
            <person name="Steindorff A."/>
            <person name="Ohm R."/>
            <person name="Martin F."/>
            <person name="Silar P."/>
            <person name="Natvig D."/>
            <person name="Lalanne C."/>
            <person name="Gautier V."/>
            <person name="Ament-Velasquez S.L."/>
            <person name="Kruys A."/>
            <person name="Hutchinson M.I."/>
            <person name="Powell A.J."/>
            <person name="Barry K."/>
            <person name="Miller A.N."/>
            <person name="Grigoriev I.V."/>
            <person name="Debuchy R."/>
            <person name="Gladieux P."/>
            <person name="Thoren M.H."/>
            <person name="Johannesson H."/>
        </authorList>
    </citation>
    <scope>NUCLEOTIDE SEQUENCE</scope>
    <source>
        <strain evidence="2">CBS 314.62</strain>
    </source>
</reference>
<evidence type="ECO:0000256" key="1">
    <source>
        <dbReference type="SAM" id="MobiDB-lite"/>
    </source>
</evidence>
<dbReference type="EMBL" id="JAULSO010000002">
    <property type="protein sequence ID" value="KAK3689395.1"/>
    <property type="molecule type" value="Genomic_DNA"/>
</dbReference>
<evidence type="ECO:0000313" key="2">
    <source>
        <dbReference type="EMBL" id="KAK3689395.1"/>
    </source>
</evidence>
<feature type="region of interest" description="Disordered" evidence="1">
    <location>
        <begin position="513"/>
        <end position="540"/>
    </location>
</feature>
<name>A0AAE0XB39_9PEZI</name>
<sequence length="776" mass="89323">MQLSAVEDPDAVILKLIDRAKVATQQLSRVLDSDHHIKHLMKRWTVKRDSQRETTLRRADFGYSSTDRPEAKGLQLEDEKWLTFRNFYKKFATGHPRSVKNRTEEQRRRLLLPWLNLETLKTESNALLCLLHTRASRCSSPESWVQFDCDQIRVGWTKGWFDVDYSPKCVVLYNTTPYVYGNVIAWDERLSHTGVTLGFPLARLVLEARACLMEFLASITCKLVENVTVNISRRRIDSPRPGAGHFHEPRGSETNKDSCLPKAFSRAFLADDYMFSEWADRPFSPIGKVNHGKAPTFLINLAEKHMEAGLRHYFRLRDDLHYLRGTWHWMELFGRTTLDKADQIQANNEPVLDDELVIFANVLENHFAILREERASALRDLLPSWPDSPLRDRKGSHRDDQARYSPEQISTLNTEAGMKDHAILWCLAHISSIFEAENNVEFHRSTLYSFLDNGLKKYERSEMRNSFPANMIIRTVENLGACEEMLELLEHLRPRTFKIPDYRSTKAKDAVAESEPVVASKENVQTDMTSSESGNDNITPRDSAFADLECVCKDIIEVFYDTKVRDEERENKVQQSLRKALNQYVQAAVDEERDAFIEKECTGHPTDEPFGLSRERMDEYLGLNLVQISSSTVEQQSVTDDTTAETKVTIQVDKRSFDILHDMGLFPSSGTKGESEPLKGQIKFDEVMKALAQVNIGSDQSSGAGSRMRLYHREGPSLTIHKPHTGEFDPTTYEKQKDKIEKHFGDFLDSLWVPFGDESRRTYGYYENWILRPAWD</sequence>
<proteinExistence type="predicted"/>
<gene>
    <name evidence="2" type="ORF">B0T22DRAFT_513784</name>
</gene>